<keyword evidence="1" id="KW-0472">Membrane</keyword>
<keyword evidence="1" id="KW-1133">Transmembrane helix</keyword>
<dbReference type="AlphaFoldDB" id="Q30WN5"/>
<feature type="transmembrane region" description="Helical" evidence="1">
    <location>
        <begin position="231"/>
        <end position="248"/>
    </location>
</feature>
<protein>
    <submittedName>
        <fullName evidence="2">Uncharacterized protein</fullName>
    </submittedName>
</protein>
<accession>Q30WN5</accession>
<sequence length="304" mass="34076">MSRLEPAANLFDILHHFWEHPRTERYVAHTLIIIFLLSIATIEMNRHGLLPPRMAALTPTNHFHAVNLAFTMLLVLEVMSLIFVLSTSVTKSLGKQLEILTLILLRNAFKSLSQMHEPISVLQDTEALLHVAASGTAALSIFVILGVYYRVQRFQGYLKDPTERMRYVLSKKILALVLFVAFVSIGLYDALDFLIYGTHHDFFITFYTVLIFADILLVLITQRFMPNFHAVFRNSGFVIATLFMRVALSAPPFYAAGIGVGAALFALAVAYATSVFSHGTFSTVNFNRGADAEYKPPCKNCQEP</sequence>
<dbReference type="Proteomes" id="UP000002710">
    <property type="component" value="Chromosome"/>
</dbReference>
<evidence type="ECO:0000256" key="1">
    <source>
        <dbReference type="SAM" id="Phobius"/>
    </source>
</evidence>
<feature type="transmembrane region" description="Helical" evidence="1">
    <location>
        <begin position="173"/>
        <end position="196"/>
    </location>
</feature>
<keyword evidence="1" id="KW-0812">Transmembrane</keyword>
<gene>
    <name evidence="2" type="ordered locus">Dde_3117</name>
</gene>
<dbReference type="KEGG" id="dde:Dde_3117"/>
<keyword evidence="3" id="KW-1185">Reference proteome</keyword>
<feature type="transmembrane region" description="Helical" evidence="1">
    <location>
        <begin position="254"/>
        <end position="272"/>
    </location>
</feature>
<dbReference type="RefSeq" id="WP_011368870.1">
    <property type="nucleotide sequence ID" value="NC_007519.1"/>
</dbReference>
<feature type="transmembrane region" description="Helical" evidence="1">
    <location>
        <begin position="65"/>
        <end position="85"/>
    </location>
</feature>
<evidence type="ECO:0000313" key="3">
    <source>
        <dbReference type="Proteomes" id="UP000002710"/>
    </source>
</evidence>
<dbReference type="eggNOG" id="ENOG502ZBRA">
    <property type="taxonomic scope" value="Bacteria"/>
</dbReference>
<dbReference type="EMBL" id="CP000112">
    <property type="protein sequence ID" value="ABB39911.1"/>
    <property type="molecule type" value="Genomic_DNA"/>
</dbReference>
<feature type="transmembrane region" description="Helical" evidence="1">
    <location>
        <begin position="26"/>
        <end position="44"/>
    </location>
</feature>
<reference evidence="2 3" key="1">
    <citation type="journal article" date="2011" name="J. Bacteriol.">
        <title>Complete genome sequence and updated annotation of Desulfovibrio alaskensis G20.</title>
        <authorList>
            <person name="Hauser L.J."/>
            <person name="Land M.L."/>
            <person name="Brown S.D."/>
            <person name="Larimer F."/>
            <person name="Keller K.L."/>
            <person name="Rapp-Giles B.J."/>
            <person name="Price M.N."/>
            <person name="Lin M."/>
            <person name="Bruce D.C."/>
            <person name="Detter J.C."/>
            <person name="Tapia R."/>
            <person name="Han C.S."/>
            <person name="Goodwin L.A."/>
            <person name="Cheng J.F."/>
            <person name="Pitluck S."/>
            <person name="Copeland A."/>
            <person name="Lucas S."/>
            <person name="Nolan M."/>
            <person name="Lapidus A.L."/>
            <person name="Palumbo A.V."/>
            <person name="Wall J.D."/>
        </authorList>
    </citation>
    <scope>NUCLEOTIDE SEQUENCE [LARGE SCALE GENOMIC DNA]</scope>
    <source>
        <strain evidence="3">ATCC BAA 1058 / DSM 17464 / G20</strain>
    </source>
</reference>
<feature type="transmembrane region" description="Helical" evidence="1">
    <location>
        <begin position="127"/>
        <end position="149"/>
    </location>
</feature>
<evidence type="ECO:0000313" key="2">
    <source>
        <dbReference type="EMBL" id="ABB39911.1"/>
    </source>
</evidence>
<proteinExistence type="predicted"/>
<feature type="transmembrane region" description="Helical" evidence="1">
    <location>
        <begin position="202"/>
        <end position="219"/>
    </location>
</feature>
<name>Q30WN5_OLEA2</name>
<dbReference type="HOGENOM" id="CLU_064255_0_0_7"/>
<dbReference type="STRING" id="207559.Dde_3117"/>
<organism evidence="2 3">
    <name type="scientific">Oleidesulfovibrio alaskensis (strain ATCC BAA-1058 / DSM 17464 / G20)</name>
    <name type="common">Desulfovibrio alaskensis</name>
    <dbReference type="NCBI Taxonomy" id="207559"/>
    <lineage>
        <taxon>Bacteria</taxon>
        <taxon>Pseudomonadati</taxon>
        <taxon>Thermodesulfobacteriota</taxon>
        <taxon>Desulfovibrionia</taxon>
        <taxon>Desulfovibrionales</taxon>
        <taxon>Desulfovibrionaceae</taxon>
        <taxon>Oleidesulfovibrio</taxon>
    </lineage>
</organism>